<keyword evidence="2" id="KW-1185">Reference proteome</keyword>
<name>A0ACC2BV07_DIPCM</name>
<comment type="caution">
    <text evidence="1">The sequence shown here is derived from an EMBL/GenBank/DDBJ whole genome shotgun (WGS) entry which is preliminary data.</text>
</comment>
<reference evidence="2" key="1">
    <citation type="journal article" date="2024" name="Proc. Natl. Acad. Sci. U.S.A.">
        <title>Extraordinary preservation of gene collinearity over three hundred million years revealed in homosporous lycophytes.</title>
        <authorList>
            <person name="Li C."/>
            <person name="Wickell D."/>
            <person name="Kuo L.Y."/>
            <person name="Chen X."/>
            <person name="Nie B."/>
            <person name="Liao X."/>
            <person name="Peng D."/>
            <person name="Ji J."/>
            <person name="Jenkins J."/>
            <person name="Williams M."/>
            <person name="Shu S."/>
            <person name="Plott C."/>
            <person name="Barry K."/>
            <person name="Rajasekar S."/>
            <person name="Grimwood J."/>
            <person name="Han X."/>
            <person name="Sun S."/>
            <person name="Hou Z."/>
            <person name="He W."/>
            <person name="Dai G."/>
            <person name="Sun C."/>
            <person name="Schmutz J."/>
            <person name="Leebens-Mack J.H."/>
            <person name="Li F.W."/>
            <person name="Wang L."/>
        </authorList>
    </citation>
    <scope>NUCLEOTIDE SEQUENCE [LARGE SCALE GENOMIC DNA]</scope>
    <source>
        <strain evidence="2">cv. PW_Plant_1</strain>
    </source>
</reference>
<dbReference type="Proteomes" id="UP001162992">
    <property type="component" value="Chromosome 13"/>
</dbReference>
<accession>A0ACC2BV07</accession>
<protein>
    <submittedName>
        <fullName evidence="1">Uncharacterized protein</fullName>
    </submittedName>
</protein>
<proteinExistence type="predicted"/>
<dbReference type="EMBL" id="CM055104">
    <property type="protein sequence ID" value="KAJ7533622.1"/>
    <property type="molecule type" value="Genomic_DNA"/>
</dbReference>
<gene>
    <name evidence="1" type="ORF">O6H91_13G057300</name>
</gene>
<evidence type="ECO:0000313" key="2">
    <source>
        <dbReference type="Proteomes" id="UP001162992"/>
    </source>
</evidence>
<organism evidence="1 2">
    <name type="scientific">Diphasiastrum complanatum</name>
    <name type="common">Issler's clubmoss</name>
    <name type="synonym">Lycopodium complanatum</name>
    <dbReference type="NCBI Taxonomy" id="34168"/>
    <lineage>
        <taxon>Eukaryota</taxon>
        <taxon>Viridiplantae</taxon>
        <taxon>Streptophyta</taxon>
        <taxon>Embryophyta</taxon>
        <taxon>Tracheophyta</taxon>
        <taxon>Lycopodiopsida</taxon>
        <taxon>Lycopodiales</taxon>
        <taxon>Lycopodiaceae</taxon>
        <taxon>Lycopodioideae</taxon>
        <taxon>Diphasiastrum</taxon>
    </lineage>
</organism>
<sequence length="443" mass="48809">MISRPSRRIWEALLPSVLNDARATVQHTSHGLLASLQSVGCCLDAAKIHSSTSRNNSSTEETSSSESTPLQKQGPYATRIKSRGVIRFDGQEVIKFLQGLTTNDVSQFDEEKQAKLPQPTPKQPVQVQPPVYTTLLNPQGRFLFDMFLYKPVYPVDKLDRTGSSPGSNGEGLPVLFADVDAASAEDLIHHLKKYRLRSKVEIQNISNNLSVWQRFGGGESKDSEVREGADSVGWGGNKDLTGSTAAEGDAHGWRWYTDPRLRDLGSRGVFPANETPPLVEANEQLSEEFYLLWRLEQGIPEGPTEIPTGEALPLEYNLAGLNAISFDKGCYVGQELVARTTHRGVIRKRVMPVNFVKDNGEEAQQAVAPGAQIQDKRSGKKVGTVTTVLGSRGLALMRLEVSQKEAHDLAVDALEPVHVKVVRPKWWPSQWGHEDEQRAVSSA</sequence>
<evidence type="ECO:0000313" key="1">
    <source>
        <dbReference type="EMBL" id="KAJ7533622.1"/>
    </source>
</evidence>